<evidence type="ECO:0000256" key="7">
    <source>
        <dbReference type="ARBA" id="ARBA00023211"/>
    </source>
</evidence>
<evidence type="ECO:0000256" key="4">
    <source>
        <dbReference type="ARBA" id="ARBA00022490"/>
    </source>
</evidence>
<reference evidence="12 13" key="1">
    <citation type="submission" date="2018-10" db="EMBL/GenBank/DDBJ databases">
        <title>Genomic Encyclopedia of Archaeal and Bacterial Type Strains, Phase II (KMG-II): from individual species to whole genera.</title>
        <authorList>
            <person name="Goeker M."/>
        </authorList>
    </citation>
    <scope>NUCLEOTIDE SEQUENCE [LARGE SCALE GENOMIC DNA]</scope>
    <source>
        <strain evidence="12 13">DSM 14954</strain>
    </source>
</reference>
<feature type="active site" evidence="10">
    <location>
        <position position="83"/>
    </location>
</feature>
<keyword evidence="7 10" id="KW-0464">Manganese</keyword>
<organism evidence="12 13">
    <name type="scientific">Solirubrobacter pauli</name>
    <dbReference type="NCBI Taxonomy" id="166793"/>
    <lineage>
        <taxon>Bacteria</taxon>
        <taxon>Bacillati</taxon>
        <taxon>Actinomycetota</taxon>
        <taxon>Thermoleophilia</taxon>
        <taxon>Solirubrobacterales</taxon>
        <taxon>Solirubrobacteraceae</taxon>
        <taxon>Solirubrobacter</taxon>
    </lineage>
</organism>
<dbReference type="NCBIfam" id="NF002995">
    <property type="entry name" value="PRK03759.1"/>
    <property type="match status" value="1"/>
</dbReference>
<comment type="similarity">
    <text evidence="2 10">Belongs to the IPP isomerase type 1 family.</text>
</comment>
<feature type="binding site" evidence="10">
    <location>
        <position position="42"/>
    </location>
    <ligand>
        <name>Mn(2+)</name>
        <dbReference type="ChEBI" id="CHEBI:29035"/>
    </ligand>
</feature>
<protein>
    <recommendedName>
        <fullName evidence="3 10">Isopentenyl-diphosphate Delta-isomerase</fullName>
        <shortName evidence="10">IPP isomerase</shortName>
        <ecNumber evidence="3 10">5.3.3.2</ecNumber>
    </recommendedName>
    <alternativeName>
        <fullName evidence="10">IPP:DMAPP isomerase</fullName>
    </alternativeName>
    <alternativeName>
        <fullName evidence="10">Isopentenyl pyrophosphate isomerase</fullName>
    </alternativeName>
</protein>
<dbReference type="PROSITE" id="PS51462">
    <property type="entry name" value="NUDIX"/>
    <property type="match status" value="1"/>
</dbReference>
<evidence type="ECO:0000256" key="5">
    <source>
        <dbReference type="ARBA" id="ARBA00022723"/>
    </source>
</evidence>
<dbReference type="OrthoDB" id="9809458at2"/>
<dbReference type="Pfam" id="PF00293">
    <property type="entry name" value="NUDIX"/>
    <property type="match status" value="1"/>
</dbReference>
<keyword evidence="4 10" id="KW-0963">Cytoplasm</keyword>
<comment type="cofactor">
    <cofactor evidence="10">
        <name>Mg(2+)</name>
        <dbReference type="ChEBI" id="CHEBI:18420"/>
    </cofactor>
    <text evidence="10">Binds 1 Mg(2+) ion per subunit. The magnesium ion binds only when substrate is bound.</text>
</comment>
<dbReference type="AlphaFoldDB" id="A0A660LDX7"/>
<evidence type="ECO:0000256" key="9">
    <source>
        <dbReference type="ARBA" id="ARBA00023235"/>
    </source>
</evidence>
<dbReference type="InterPro" id="IPR015797">
    <property type="entry name" value="NUDIX_hydrolase-like_dom_sf"/>
</dbReference>
<dbReference type="SUPFAM" id="SSF55811">
    <property type="entry name" value="Nudix"/>
    <property type="match status" value="1"/>
</dbReference>
<feature type="binding site" evidence="10">
    <location>
        <position position="48"/>
    </location>
    <ligand>
        <name>Mn(2+)</name>
        <dbReference type="ChEBI" id="CHEBI:29035"/>
    </ligand>
</feature>
<evidence type="ECO:0000313" key="12">
    <source>
        <dbReference type="EMBL" id="RKQ90951.1"/>
    </source>
</evidence>
<dbReference type="GO" id="GO:0004452">
    <property type="term" value="F:isopentenyl-diphosphate delta-isomerase activity"/>
    <property type="evidence" value="ECO:0007669"/>
    <property type="project" value="UniProtKB-UniRule"/>
</dbReference>
<keyword evidence="9 10" id="KW-0413">Isomerase</keyword>
<evidence type="ECO:0000256" key="2">
    <source>
        <dbReference type="ARBA" id="ARBA00007579"/>
    </source>
</evidence>
<dbReference type="UniPathway" id="UPA00059">
    <property type="reaction ID" value="UER00104"/>
</dbReference>
<evidence type="ECO:0000256" key="10">
    <source>
        <dbReference type="HAMAP-Rule" id="MF_00202"/>
    </source>
</evidence>
<dbReference type="GO" id="GO:0005737">
    <property type="term" value="C:cytoplasm"/>
    <property type="evidence" value="ECO:0007669"/>
    <property type="project" value="UniProtKB-SubCell"/>
</dbReference>
<dbReference type="InterPro" id="IPR000086">
    <property type="entry name" value="NUDIX_hydrolase_dom"/>
</dbReference>
<dbReference type="GO" id="GO:0009240">
    <property type="term" value="P:isopentenyl diphosphate biosynthetic process"/>
    <property type="evidence" value="ECO:0007669"/>
    <property type="project" value="TreeGrafter"/>
</dbReference>
<evidence type="ECO:0000259" key="11">
    <source>
        <dbReference type="PROSITE" id="PS51462"/>
    </source>
</evidence>
<dbReference type="NCBIfam" id="TIGR02150">
    <property type="entry name" value="IPP_isom_1"/>
    <property type="match status" value="1"/>
</dbReference>
<keyword evidence="13" id="KW-1185">Reference proteome</keyword>
<keyword evidence="5 10" id="KW-0479">Metal-binding</keyword>
<dbReference type="EMBL" id="RBIL01000001">
    <property type="protein sequence ID" value="RKQ90951.1"/>
    <property type="molecule type" value="Genomic_DNA"/>
</dbReference>
<feature type="binding site" evidence="10">
    <location>
        <position position="128"/>
    </location>
    <ligand>
        <name>Mn(2+)</name>
        <dbReference type="ChEBI" id="CHEBI:29035"/>
    </ligand>
</feature>
<dbReference type="InterPro" id="IPR056375">
    <property type="entry name" value="Idi_bact"/>
</dbReference>
<comment type="function">
    <text evidence="10">Catalyzes the 1,3-allylic rearrangement of the homoallylic substrate isopentenyl (IPP) to its highly electrophilic allylic isomer, dimethylallyl diphosphate (DMAPP).</text>
</comment>
<feature type="binding site" evidence="10">
    <location>
        <position position="85"/>
    </location>
    <ligand>
        <name>Mn(2+)</name>
        <dbReference type="ChEBI" id="CHEBI:29035"/>
    </ligand>
</feature>
<dbReference type="HAMAP" id="MF_00202">
    <property type="entry name" value="Idi"/>
    <property type="match status" value="1"/>
</dbReference>
<evidence type="ECO:0000256" key="6">
    <source>
        <dbReference type="ARBA" id="ARBA00022842"/>
    </source>
</evidence>
<comment type="cofactor">
    <cofactor evidence="10">
        <name>Mn(2+)</name>
        <dbReference type="ChEBI" id="CHEBI:29035"/>
    </cofactor>
    <text evidence="10">Binds 1 Mn(2+) ion per subunit.</text>
</comment>
<comment type="caution">
    <text evidence="12">The sequence shown here is derived from an EMBL/GenBank/DDBJ whole genome shotgun (WGS) entry which is preliminary data.</text>
</comment>
<feature type="domain" description="Nudix hydrolase" evidence="11">
    <location>
        <begin position="46"/>
        <end position="179"/>
    </location>
</feature>
<comment type="catalytic activity">
    <reaction evidence="10">
        <text>isopentenyl diphosphate = dimethylallyl diphosphate</text>
        <dbReference type="Rhea" id="RHEA:23284"/>
        <dbReference type="ChEBI" id="CHEBI:57623"/>
        <dbReference type="ChEBI" id="CHEBI:128769"/>
        <dbReference type="EC" id="5.3.3.2"/>
    </reaction>
</comment>
<evidence type="ECO:0000256" key="3">
    <source>
        <dbReference type="ARBA" id="ARBA00012057"/>
    </source>
</evidence>
<gene>
    <name evidence="10" type="primary">idi</name>
    <name evidence="12" type="ORF">C8N24_0767</name>
</gene>
<dbReference type="EC" id="5.3.3.2" evidence="3 10"/>
<dbReference type="Proteomes" id="UP000278962">
    <property type="component" value="Unassembled WGS sequence"/>
</dbReference>
<dbReference type="GO" id="GO:0050992">
    <property type="term" value="P:dimethylallyl diphosphate biosynthetic process"/>
    <property type="evidence" value="ECO:0007669"/>
    <property type="project" value="UniProtKB-UniRule"/>
</dbReference>
<dbReference type="PANTHER" id="PTHR10885:SF0">
    <property type="entry name" value="ISOPENTENYL-DIPHOSPHATE DELTA-ISOMERASE"/>
    <property type="match status" value="1"/>
</dbReference>
<dbReference type="PANTHER" id="PTHR10885">
    <property type="entry name" value="ISOPENTENYL-DIPHOSPHATE DELTA-ISOMERASE"/>
    <property type="match status" value="1"/>
</dbReference>
<dbReference type="CDD" id="cd02885">
    <property type="entry name" value="NUDIX_IPP_Isomerase"/>
    <property type="match status" value="1"/>
</dbReference>
<sequence length="193" mass="21327">MRRGPGNRPRASVGSLLVSEESVVLIDEEDRELGVGEKLAVHVSGQLHRAFSVFAFNPAGELLLQRRALGKYHSPGLWTNSACGHPRPGETTEAAAARRFREELGIDAGALREVGILRYRAELADLVENELDHLLVCEVSVDPDPDPDEVVEWRFVPVAELDAWIARARETEFTAWFPPAWEIVSPALPSSRA</sequence>
<keyword evidence="8 10" id="KW-0414">Isoprene biosynthesis</keyword>
<proteinExistence type="inferred from homology"/>
<evidence type="ECO:0000256" key="8">
    <source>
        <dbReference type="ARBA" id="ARBA00023229"/>
    </source>
</evidence>
<dbReference type="GO" id="GO:0046872">
    <property type="term" value="F:metal ion binding"/>
    <property type="evidence" value="ECO:0007669"/>
    <property type="project" value="UniProtKB-KW"/>
</dbReference>
<accession>A0A660LDX7</accession>
<dbReference type="PIRSF" id="PIRSF018427">
    <property type="entry name" value="Isopntndiph_ism"/>
    <property type="match status" value="1"/>
</dbReference>
<dbReference type="Gene3D" id="3.90.79.10">
    <property type="entry name" value="Nucleoside Triphosphate Pyrophosphohydrolase"/>
    <property type="match status" value="1"/>
</dbReference>
<evidence type="ECO:0000313" key="13">
    <source>
        <dbReference type="Proteomes" id="UP000278962"/>
    </source>
</evidence>
<feature type="binding site" evidence="10">
    <location>
        <position position="103"/>
    </location>
    <ligand>
        <name>Mg(2+)</name>
        <dbReference type="ChEBI" id="CHEBI:18420"/>
    </ligand>
</feature>
<keyword evidence="6 10" id="KW-0460">Magnesium</keyword>
<comment type="pathway">
    <text evidence="1 10">Isoprenoid biosynthesis; dimethylallyl diphosphate biosynthesis; dimethylallyl diphosphate from isopentenyl diphosphate: step 1/1.</text>
</comment>
<name>A0A660LDX7_9ACTN</name>
<feature type="active site" evidence="10">
    <location>
        <position position="130"/>
    </location>
</feature>
<evidence type="ECO:0000256" key="1">
    <source>
        <dbReference type="ARBA" id="ARBA00004826"/>
    </source>
</evidence>
<feature type="binding site" evidence="10">
    <location>
        <position position="130"/>
    </location>
    <ligand>
        <name>Mn(2+)</name>
        <dbReference type="ChEBI" id="CHEBI:29035"/>
    </ligand>
</feature>
<dbReference type="InterPro" id="IPR011876">
    <property type="entry name" value="IsopentenylPP_isomerase_typ1"/>
</dbReference>
<comment type="subcellular location">
    <subcellularLocation>
        <location evidence="10">Cytoplasm</location>
    </subcellularLocation>
</comment>